<sequence>MSFLIETPADQARRDGLRRMRIVATSALLVAAVVYLLTLRLPHDGVWGFVNTASEAAMVGALADWFAVTALFKHPLGLPIPHTALVKRRKDELGRSLQEFVASNFLTEEIARERLASAQVGLRLGRWLERPESRERVMRESVTALRAGLNRMQDSDVEDFLTDLLLPRLAREPISPIAGSLLEKVVEERTHDGLVDLGLDQVLLWLRDNPEIFAEVMVDKAPWWTPNWVDDRVIAWAYEQAVTWLREMRADTSHPARTAVDDLLRRLAHDLQHDEEVQASAERIKERLLAHPQVSRSAVAVWQSIRSALLSAMDDRDSYFWRRGDELLSHVGEHLVNDPRWRDRLETHLGEGVAFAVNTYGDELAEVISVTVERWDADEASKRIELYVGRDLQFIRINGTVIGALAGLVIHTVSVLLT</sequence>
<dbReference type="EMBL" id="VIUW01000001">
    <property type="protein sequence ID" value="TWD16965.1"/>
    <property type="molecule type" value="Genomic_DNA"/>
</dbReference>
<dbReference type="InterPro" id="IPR007383">
    <property type="entry name" value="DUF445"/>
</dbReference>
<protein>
    <submittedName>
        <fullName evidence="2">Uncharacterized membrane-anchored protein YjiN (DUF445 family)</fullName>
    </submittedName>
</protein>
<dbReference type="RefSeq" id="WP_144855339.1">
    <property type="nucleotide sequence ID" value="NZ_BAAAYT010000002.1"/>
</dbReference>
<reference evidence="2 3" key="1">
    <citation type="submission" date="2019-06" db="EMBL/GenBank/DDBJ databases">
        <title>Sequencing the genomes of 1000 actinobacteria strains.</title>
        <authorList>
            <person name="Klenk H.-P."/>
        </authorList>
    </citation>
    <scope>NUCLEOTIDE SEQUENCE [LARGE SCALE GENOMIC DNA]</scope>
    <source>
        <strain evidence="2 3">DSM 18935</strain>
    </source>
</reference>
<keyword evidence="3" id="KW-1185">Reference proteome</keyword>
<keyword evidence="1" id="KW-0472">Membrane</keyword>
<evidence type="ECO:0000256" key="1">
    <source>
        <dbReference type="SAM" id="Phobius"/>
    </source>
</evidence>
<accession>A0A560WHN2</accession>
<proteinExistence type="predicted"/>
<gene>
    <name evidence="2" type="ORF">FB557_0515</name>
</gene>
<keyword evidence="1" id="KW-0812">Transmembrane</keyword>
<dbReference type="PANTHER" id="PTHR38442:SF1">
    <property type="entry name" value="INNER MEMBRANE PROTEIN"/>
    <property type="match status" value="1"/>
</dbReference>
<dbReference type="AlphaFoldDB" id="A0A560WHN2"/>
<dbReference type="OrthoDB" id="9769590at2"/>
<evidence type="ECO:0000313" key="3">
    <source>
        <dbReference type="Proteomes" id="UP000315628"/>
    </source>
</evidence>
<feature type="transmembrane region" description="Helical" evidence="1">
    <location>
        <begin position="397"/>
        <end position="417"/>
    </location>
</feature>
<evidence type="ECO:0000313" key="2">
    <source>
        <dbReference type="EMBL" id="TWD16965.1"/>
    </source>
</evidence>
<dbReference type="PANTHER" id="PTHR38442">
    <property type="entry name" value="INNER MEMBRANE PROTEIN-RELATED"/>
    <property type="match status" value="1"/>
</dbReference>
<keyword evidence="1" id="KW-1133">Transmembrane helix</keyword>
<comment type="caution">
    <text evidence="2">The sequence shown here is derived from an EMBL/GenBank/DDBJ whole genome shotgun (WGS) entry which is preliminary data.</text>
</comment>
<dbReference type="Proteomes" id="UP000315628">
    <property type="component" value="Unassembled WGS sequence"/>
</dbReference>
<dbReference type="Pfam" id="PF04286">
    <property type="entry name" value="DUF445"/>
    <property type="match status" value="1"/>
</dbReference>
<organism evidence="2 3">
    <name type="scientific">Marihabitans asiaticum</name>
    <dbReference type="NCBI Taxonomy" id="415218"/>
    <lineage>
        <taxon>Bacteria</taxon>
        <taxon>Bacillati</taxon>
        <taxon>Actinomycetota</taxon>
        <taxon>Actinomycetes</taxon>
        <taxon>Micrococcales</taxon>
        <taxon>Intrasporangiaceae</taxon>
        <taxon>Marihabitans</taxon>
    </lineage>
</organism>
<dbReference type="GO" id="GO:0005886">
    <property type="term" value="C:plasma membrane"/>
    <property type="evidence" value="ECO:0007669"/>
    <property type="project" value="TreeGrafter"/>
</dbReference>
<name>A0A560WHN2_9MICO</name>
<feature type="transmembrane region" description="Helical" evidence="1">
    <location>
        <begin position="21"/>
        <end position="41"/>
    </location>
</feature>